<feature type="region of interest" description="Disordered" evidence="1">
    <location>
        <begin position="69"/>
        <end position="92"/>
    </location>
</feature>
<sequence>QAVSHLGWHCVRAATDPGGLWPAPHHGSRVHGGGQQHCGRDGVRHHQGTEGHCHVCTLLRLPAVKLSRRHPQHPAVHGHGPGRQHGAVRDRHSRCARLWPRPRQHL</sequence>
<protein>
    <submittedName>
        <fullName evidence="2">Uncharacterized protein</fullName>
    </submittedName>
</protein>
<evidence type="ECO:0000256" key="1">
    <source>
        <dbReference type="SAM" id="MobiDB-lite"/>
    </source>
</evidence>
<dbReference type="Proteomes" id="UP000485058">
    <property type="component" value="Unassembled WGS sequence"/>
</dbReference>
<keyword evidence="3" id="KW-1185">Reference proteome</keyword>
<proteinExistence type="predicted"/>
<reference evidence="2 3" key="1">
    <citation type="submission" date="2020-02" db="EMBL/GenBank/DDBJ databases">
        <title>Draft genome sequence of Haematococcus lacustris strain NIES-144.</title>
        <authorList>
            <person name="Morimoto D."/>
            <person name="Nakagawa S."/>
            <person name="Yoshida T."/>
            <person name="Sawayama S."/>
        </authorList>
    </citation>
    <scope>NUCLEOTIDE SEQUENCE [LARGE SCALE GENOMIC DNA]</scope>
    <source>
        <strain evidence="2 3">NIES-144</strain>
    </source>
</reference>
<name>A0A6A0AGX5_HAELA</name>
<feature type="non-terminal residue" evidence="2">
    <location>
        <position position="106"/>
    </location>
</feature>
<comment type="caution">
    <text evidence="2">The sequence shown here is derived from an EMBL/GenBank/DDBJ whole genome shotgun (WGS) entry which is preliminary data.</text>
</comment>
<dbReference type="EMBL" id="BLLF01005707">
    <property type="protein sequence ID" value="GFH31541.1"/>
    <property type="molecule type" value="Genomic_DNA"/>
</dbReference>
<accession>A0A6A0AGX5</accession>
<feature type="non-terminal residue" evidence="2">
    <location>
        <position position="1"/>
    </location>
</feature>
<dbReference type="AlphaFoldDB" id="A0A6A0AGX5"/>
<evidence type="ECO:0000313" key="3">
    <source>
        <dbReference type="Proteomes" id="UP000485058"/>
    </source>
</evidence>
<organism evidence="2 3">
    <name type="scientific">Haematococcus lacustris</name>
    <name type="common">Green alga</name>
    <name type="synonym">Haematococcus pluvialis</name>
    <dbReference type="NCBI Taxonomy" id="44745"/>
    <lineage>
        <taxon>Eukaryota</taxon>
        <taxon>Viridiplantae</taxon>
        <taxon>Chlorophyta</taxon>
        <taxon>core chlorophytes</taxon>
        <taxon>Chlorophyceae</taxon>
        <taxon>CS clade</taxon>
        <taxon>Chlamydomonadales</taxon>
        <taxon>Haematococcaceae</taxon>
        <taxon>Haematococcus</taxon>
    </lineage>
</organism>
<evidence type="ECO:0000313" key="2">
    <source>
        <dbReference type="EMBL" id="GFH31541.1"/>
    </source>
</evidence>
<gene>
    <name evidence="2" type="ORF">HaLaN_30604</name>
</gene>